<protein>
    <submittedName>
        <fullName evidence="2">Uncharacterized protein</fullName>
    </submittedName>
</protein>
<comment type="caution">
    <text evidence="2">The sequence shown here is derived from an EMBL/GenBank/DDBJ whole genome shotgun (WGS) entry which is preliminary data.</text>
</comment>
<proteinExistence type="predicted"/>
<feature type="compositionally biased region" description="Low complexity" evidence="1">
    <location>
        <begin position="101"/>
        <end position="135"/>
    </location>
</feature>
<evidence type="ECO:0000313" key="2">
    <source>
        <dbReference type="EMBL" id="KAJ1093287.1"/>
    </source>
</evidence>
<evidence type="ECO:0000256" key="1">
    <source>
        <dbReference type="SAM" id="MobiDB-lite"/>
    </source>
</evidence>
<evidence type="ECO:0000313" key="3">
    <source>
        <dbReference type="Proteomes" id="UP001066276"/>
    </source>
</evidence>
<organism evidence="2 3">
    <name type="scientific">Pleurodeles waltl</name>
    <name type="common">Iberian ribbed newt</name>
    <dbReference type="NCBI Taxonomy" id="8319"/>
    <lineage>
        <taxon>Eukaryota</taxon>
        <taxon>Metazoa</taxon>
        <taxon>Chordata</taxon>
        <taxon>Craniata</taxon>
        <taxon>Vertebrata</taxon>
        <taxon>Euteleostomi</taxon>
        <taxon>Amphibia</taxon>
        <taxon>Batrachia</taxon>
        <taxon>Caudata</taxon>
        <taxon>Salamandroidea</taxon>
        <taxon>Salamandridae</taxon>
        <taxon>Pleurodelinae</taxon>
        <taxon>Pleurodeles</taxon>
    </lineage>
</organism>
<reference evidence="2" key="1">
    <citation type="journal article" date="2022" name="bioRxiv">
        <title>Sequencing and chromosome-scale assembly of the giantPleurodeles waltlgenome.</title>
        <authorList>
            <person name="Brown T."/>
            <person name="Elewa A."/>
            <person name="Iarovenko S."/>
            <person name="Subramanian E."/>
            <person name="Araus A.J."/>
            <person name="Petzold A."/>
            <person name="Susuki M."/>
            <person name="Suzuki K.-i.T."/>
            <person name="Hayashi T."/>
            <person name="Toyoda A."/>
            <person name="Oliveira C."/>
            <person name="Osipova E."/>
            <person name="Leigh N.D."/>
            <person name="Simon A."/>
            <person name="Yun M.H."/>
        </authorList>
    </citation>
    <scope>NUCLEOTIDE SEQUENCE</scope>
    <source>
        <strain evidence="2">20211129_DDA</strain>
        <tissue evidence="2">Liver</tissue>
    </source>
</reference>
<feature type="compositionally biased region" description="Basic and acidic residues" evidence="1">
    <location>
        <begin position="50"/>
        <end position="66"/>
    </location>
</feature>
<dbReference type="EMBL" id="JANPWB010000015">
    <property type="protein sequence ID" value="KAJ1093287.1"/>
    <property type="molecule type" value="Genomic_DNA"/>
</dbReference>
<dbReference type="AlphaFoldDB" id="A0AAV7LSH3"/>
<feature type="region of interest" description="Disordered" evidence="1">
    <location>
        <begin position="1"/>
        <end position="184"/>
    </location>
</feature>
<gene>
    <name evidence="2" type="ORF">NDU88_006392</name>
</gene>
<dbReference type="Proteomes" id="UP001066276">
    <property type="component" value="Chromosome 11"/>
</dbReference>
<name>A0AAV7LSH3_PLEWA</name>
<sequence length="184" mass="18910">MCAGSRGDIRDHQADPSAGPEFRPSPPPVTALSVSAYYQPGPALSCRGPGDLKARRETPAGGRERPTMSGPPAAARTRIQFSKKKKGGGKPRSDTTADQAPPKSLSLPSSLPSTGGAAAASPLSAHTAGAGARGRPPAPGLSALLRPPGASSFQTRLEQRRRSPWGEAPGARSLTTARRIDYVG</sequence>
<keyword evidence="3" id="KW-1185">Reference proteome</keyword>
<accession>A0AAV7LSH3</accession>